<dbReference type="Proteomes" id="UP000792457">
    <property type="component" value="Unassembled WGS sequence"/>
</dbReference>
<dbReference type="PANTHER" id="PTHR24276:SF96">
    <property type="entry name" value="PEPTIDASE S1 DOMAIN-CONTAINING PROTEIN"/>
    <property type="match status" value="1"/>
</dbReference>
<keyword evidence="9" id="KW-1185">Reference proteome</keyword>
<name>A0A8K0KJ99_LADFU</name>
<evidence type="ECO:0000256" key="3">
    <source>
        <dbReference type="ARBA" id="ARBA00022801"/>
    </source>
</evidence>
<feature type="chain" id="PRO_5035469121" description="Peptidase S1 domain-containing protein" evidence="6">
    <location>
        <begin position="17"/>
        <end position="278"/>
    </location>
</feature>
<accession>A0A8K0KJ99</accession>
<dbReference type="PRINTS" id="PR00722">
    <property type="entry name" value="CHYMOTRYPSIN"/>
</dbReference>
<keyword evidence="2" id="KW-0645">Protease</keyword>
<dbReference type="AlphaFoldDB" id="A0A8K0KJ99"/>
<dbReference type="SUPFAM" id="SSF50494">
    <property type="entry name" value="Trypsin-like serine proteases"/>
    <property type="match status" value="1"/>
</dbReference>
<dbReference type="OrthoDB" id="5565075at2759"/>
<keyword evidence="4" id="KW-0720">Serine protease</keyword>
<dbReference type="InterPro" id="IPR050430">
    <property type="entry name" value="Peptidase_S1"/>
</dbReference>
<evidence type="ECO:0000259" key="7">
    <source>
        <dbReference type="PROSITE" id="PS50240"/>
    </source>
</evidence>
<evidence type="ECO:0000256" key="6">
    <source>
        <dbReference type="SAM" id="SignalP"/>
    </source>
</evidence>
<reference evidence="8" key="1">
    <citation type="submission" date="2013-04" db="EMBL/GenBank/DDBJ databases">
        <authorList>
            <person name="Qu J."/>
            <person name="Murali S.C."/>
            <person name="Bandaranaike D."/>
            <person name="Bellair M."/>
            <person name="Blankenburg K."/>
            <person name="Chao H."/>
            <person name="Dinh H."/>
            <person name="Doddapaneni H."/>
            <person name="Downs B."/>
            <person name="Dugan-Rocha S."/>
            <person name="Elkadiri S."/>
            <person name="Gnanaolivu R.D."/>
            <person name="Hernandez B."/>
            <person name="Javaid M."/>
            <person name="Jayaseelan J.C."/>
            <person name="Lee S."/>
            <person name="Li M."/>
            <person name="Ming W."/>
            <person name="Munidasa M."/>
            <person name="Muniz J."/>
            <person name="Nguyen L."/>
            <person name="Ongeri F."/>
            <person name="Osuji N."/>
            <person name="Pu L.-L."/>
            <person name="Puazo M."/>
            <person name="Qu C."/>
            <person name="Quiroz J."/>
            <person name="Raj R."/>
            <person name="Weissenberger G."/>
            <person name="Xin Y."/>
            <person name="Zou X."/>
            <person name="Han Y."/>
            <person name="Richards S."/>
            <person name="Worley K."/>
            <person name="Muzny D."/>
            <person name="Gibbs R."/>
        </authorList>
    </citation>
    <scope>NUCLEOTIDE SEQUENCE</scope>
    <source>
        <strain evidence="8">Sampled in the wild</strain>
    </source>
</reference>
<dbReference type="CDD" id="cd00190">
    <property type="entry name" value="Tryp_SPc"/>
    <property type="match status" value="1"/>
</dbReference>
<reference evidence="8" key="2">
    <citation type="submission" date="2017-10" db="EMBL/GenBank/DDBJ databases">
        <title>Ladona fulva Genome sequencing and assembly.</title>
        <authorList>
            <person name="Murali S."/>
            <person name="Richards S."/>
            <person name="Bandaranaike D."/>
            <person name="Bellair M."/>
            <person name="Blankenburg K."/>
            <person name="Chao H."/>
            <person name="Dinh H."/>
            <person name="Doddapaneni H."/>
            <person name="Dugan-Rocha S."/>
            <person name="Elkadiri S."/>
            <person name="Gnanaolivu R."/>
            <person name="Hernandez B."/>
            <person name="Skinner E."/>
            <person name="Javaid M."/>
            <person name="Lee S."/>
            <person name="Li M."/>
            <person name="Ming W."/>
            <person name="Munidasa M."/>
            <person name="Muniz J."/>
            <person name="Nguyen L."/>
            <person name="Hughes D."/>
            <person name="Osuji N."/>
            <person name="Pu L.-L."/>
            <person name="Puazo M."/>
            <person name="Qu C."/>
            <person name="Quiroz J."/>
            <person name="Raj R."/>
            <person name="Weissenberger G."/>
            <person name="Xin Y."/>
            <person name="Zou X."/>
            <person name="Han Y."/>
            <person name="Worley K."/>
            <person name="Muzny D."/>
            <person name="Gibbs R."/>
        </authorList>
    </citation>
    <scope>NUCLEOTIDE SEQUENCE</scope>
    <source>
        <strain evidence="8">Sampled in the wild</strain>
    </source>
</reference>
<sequence length="278" mass="30500">MKTVIVLLSLIAIIQASSLKLRSLKPVHNEKVFGSNEDSSEDLFITGGDIAKRGQFPWTVFINIDNNYICGGALISSRWVLTAAECTYGFGLFQLYIGMQNMDDDEVGRLVVITTNRIAHEEYDYNDFKNDISLIKLNHEVGMNDYIATVSLPTYSMASNDYAGDTAIALGWGLTSDNDTQVNRDLRFVNLTVISNIACKDSWGNYILDGNICTDATTMKSTCSGDNGGPLVTADNILIGIQSFVATDGCQKGLSSVFTRVTHYLQWIETSSGIKIDP</sequence>
<dbReference type="GO" id="GO:0004252">
    <property type="term" value="F:serine-type endopeptidase activity"/>
    <property type="evidence" value="ECO:0007669"/>
    <property type="project" value="InterPro"/>
</dbReference>
<evidence type="ECO:0000256" key="1">
    <source>
        <dbReference type="ARBA" id="ARBA00007664"/>
    </source>
</evidence>
<dbReference type="PROSITE" id="PS50240">
    <property type="entry name" value="TRYPSIN_DOM"/>
    <property type="match status" value="1"/>
</dbReference>
<dbReference type="EMBL" id="KZ308984">
    <property type="protein sequence ID" value="KAG8236057.1"/>
    <property type="molecule type" value="Genomic_DNA"/>
</dbReference>
<dbReference type="FunFam" id="2.40.10.10:FF:000068">
    <property type="entry name" value="transmembrane protease serine 2"/>
    <property type="match status" value="1"/>
</dbReference>
<gene>
    <name evidence="8" type="ORF">J437_LFUL011980</name>
</gene>
<comment type="similarity">
    <text evidence="1">Belongs to the peptidase S1 family.</text>
</comment>
<dbReference type="InterPro" id="IPR009003">
    <property type="entry name" value="Peptidase_S1_PA"/>
</dbReference>
<keyword evidence="6" id="KW-0732">Signal</keyword>
<organism evidence="8 9">
    <name type="scientific">Ladona fulva</name>
    <name type="common">Scarce chaser dragonfly</name>
    <name type="synonym">Libellula fulva</name>
    <dbReference type="NCBI Taxonomy" id="123851"/>
    <lineage>
        <taxon>Eukaryota</taxon>
        <taxon>Metazoa</taxon>
        <taxon>Ecdysozoa</taxon>
        <taxon>Arthropoda</taxon>
        <taxon>Hexapoda</taxon>
        <taxon>Insecta</taxon>
        <taxon>Pterygota</taxon>
        <taxon>Palaeoptera</taxon>
        <taxon>Odonata</taxon>
        <taxon>Epiprocta</taxon>
        <taxon>Anisoptera</taxon>
        <taxon>Libelluloidea</taxon>
        <taxon>Libellulidae</taxon>
        <taxon>Ladona</taxon>
    </lineage>
</organism>
<keyword evidence="5" id="KW-1015">Disulfide bond</keyword>
<dbReference type="GO" id="GO:0006508">
    <property type="term" value="P:proteolysis"/>
    <property type="evidence" value="ECO:0007669"/>
    <property type="project" value="UniProtKB-KW"/>
</dbReference>
<dbReference type="SMART" id="SM00020">
    <property type="entry name" value="Tryp_SPc"/>
    <property type="match status" value="1"/>
</dbReference>
<comment type="caution">
    <text evidence="8">The sequence shown here is derived from an EMBL/GenBank/DDBJ whole genome shotgun (WGS) entry which is preliminary data.</text>
</comment>
<dbReference type="Gene3D" id="2.40.10.10">
    <property type="entry name" value="Trypsin-like serine proteases"/>
    <property type="match status" value="2"/>
</dbReference>
<feature type="domain" description="Peptidase S1" evidence="7">
    <location>
        <begin position="45"/>
        <end position="273"/>
    </location>
</feature>
<evidence type="ECO:0000256" key="5">
    <source>
        <dbReference type="ARBA" id="ARBA00023157"/>
    </source>
</evidence>
<proteinExistence type="inferred from homology"/>
<dbReference type="PANTHER" id="PTHR24276">
    <property type="entry name" value="POLYSERASE-RELATED"/>
    <property type="match status" value="1"/>
</dbReference>
<dbReference type="InterPro" id="IPR001314">
    <property type="entry name" value="Peptidase_S1A"/>
</dbReference>
<evidence type="ECO:0000313" key="9">
    <source>
        <dbReference type="Proteomes" id="UP000792457"/>
    </source>
</evidence>
<dbReference type="Pfam" id="PF00089">
    <property type="entry name" value="Trypsin"/>
    <property type="match status" value="1"/>
</dbReference>
<feature type="signal peptide" evidence="6">
    <location>
        <begin position="1"/>
        <end position="16"/>
    </location>
</feature>
<keyword evidence="3" id="KW-0378">Hydrolase</keyword>
<evidence type="ECO:0000256" key="4">
    <source>
        <dbReference type="ARBA" id="ARBA00022825"/>
    </source>
</evidence>
<evidence type="ECO:0000256" key="2">
    <source>
        <dbReference type="ARBA" id="ARBA00022670"/>
    </source>
</evidence>
<dbReference type="InterPro" id="IPR043504">
    <property type="entry name" value="Peptidase_S1_PA_chymotrypsin"/>
</dbReference>
<evidence type="ECO:0000313" key="8">
    <source>
        <dbReference type="EMBL" id="KAG8236057.1"/>
    </source>
</evidence>
<protein>
    <recommendedName>
        <fullName evidence="7">Peptidase S1 domain-containing protein</fullName>
    </recommendedName>
</protein>
<dbReference type="InterPro" id="IPR001254">
    <property type="entry name" value="Trypsin_dom"/>
</dbReference>